<evidence type="ECO:0000256" key="6">
    <source>
        <dbReference type="ARBA" id="ARBA00023180"/>
    </source>
</evidence>
<evidence type="ECO:0000256" key="2">
    <source>
        <dbReference type="ARBA" id="ARBA00022473"/>
    </source>
</evidence>
<dbReference type="GO" id="GO:0036122">
    <property type="term" value="F:BMP binding"/>
    <property type="evidence" value="ECO:0007669"/>
    <property type="project" value="TreeGrafter"/>
</dbReference>
<dbReference type="Proteomes" id="UP001152622">
    <property type="component" value="Chromosome 14"/>
</dbReference>
<sequence>MQQNRHQRACVYSGKNECKRVTFQISIHANGLRKPRGKCCKTCPELKEETNRTRCLLEHDSNSLLVYKFEPASEPDTEGSVRIIAIERQGVTRLKYKCGRLLREFLRLMETGGLQKKDLAEHPENYILLTTLDEDTWKKFKEGGNKGKEFPKSRTCEEGIKEVVKFLNPEQLDSLCTI</sequence>
<dbReference type="Pfam" id="PF19548">
    <property type="entry name" value="CHRDL_1_2_C"/>
    <property type="match status" value="1"/>
</dbReference>
<dbReference type="PANTHER" id="PTHR46303:SF3">
    <property type="entry name" value="CHORDIN-LIKE PROTEIN 2"/>
    <property type="match status" value="1"/>
</dbReference>
<evidence type="ECO:0000259" key="7">
    <source>
        <dbReference type="Pfam" id="PF19548"/>
    </source>
</evidence>
<evidence type="ECO:0000313" key="9">
    <source>
        <dbReference type="Proteomes" id="UP001152622"/>
    </source>
</evidence>
<evidence type="ECO:0000256" key="4">
    <source>
        <dbReference type="ARBA" id="ARBA00022729"/>
    </source>
</evidence>
<evidence type="ECO:0000313" key="8">
    <source>
        <dbReference type="EMBL" id="KAJ8342814.1"/>
    </source>
</evidence>
<evidence type="ECO:0000256" key="1">
    <source>
        <dbReference type="ARBA" id="ARBA00004613"/>
    </source>
</evidence>
<dbReference type="AlphaFoldDB" id="A0A9Q1EQ16"/>
<dbReference type="InterPro" id="IPR045717">
    <property type="entry name" value="CHRDL1/2"/>
</dbReference>
<name>A0A9Q1EQ16_SYNKA</name>
<proteinExistence type="predicted"/>
<keyword evidence="9" id="KW-1185">Reference proteome</keyword>
<keyword evidence="3" id="KW-0964">Secreted</keyword>
<dbReference type="EMBL" id="JAINUF010000014">
    <property type="protein sequence ID" value="KAJ8342814.1"/>
    <property type="molecule type" value="Genomic_DNA"/>
</dbReference>
<comment type="subcellular location">
    <subcellularLocation>
        <location evidence="1">Secreted</location>
    </subcellularLocation>
</comment>
<dbReference type="GO" id="GO:0005615">
    <property type="term" value="C:extracellular space"/>
    <property type="evidence" value="ECO:0007669"/>
    <property type="project" value="TreeGrafter"/>
</dbReference>
<keyword evidence="4" id="KW-0732">Signal</keyword>
<dbReference type="InterPro" id="IPR045716">
    <property type="entry name" value="CHRDL_1/2_C"/>
</dbReference>
<reference evidence="8" key="1">
    <citation type="journal article" date="2023" name="Science">
        <title>Genome structures resolve the early diversification of teleost fishes.</title>
        <authorList>
            <person name="Parey E."/>
            <person name="Louis A."/>
            <person name="Montfort J."/>
            <person name="Bouchez O."/>
            <person name="Roques C."/>
            <person name="Iampietro C."/>
            <person name="Lluch J."/>
            <person name="Castinel A."/>
            <person name="Donnadieu C."/>
            <person name="Desvignes T."/>
            <person name="Floi Bucao C."/>
            <person name="Jouanno E."/>
            <person name="Wen M."/>
            <person name="Mejri S."/>
            <person name="Dirks R."/>
            <person name="Jansen H."/>
            <person name="Henkel C."/>
            <person name="Chen W.J."/>
            <person name="Zahm M."/>
            <person name="Cabau C."/>
            <person name="Klopp C."/>
            <person name="Thompson A.W."/>
            <person name="Robinson-Rechavi M."/>
            <person name="Braasch I."/>
            <person name="Lecointre G."/>
            <person name="Bobe J."/>
            <person name="Postlethwait J.H."/>
            <person name="Berthelot C."/>
            <person name="Roest Crollius H."/>
            <person name="Guiguen Y."/>
        </authorList>
    </citation>
    <scope>NUCLEOTIDE SEQUENCE</scope>
    <source>
        <strain evidence="8">WJC10195</strain>
    </source>
</reference>
<feature type="domain" description="Chordin-like protein 1/2 C-terminal" evidence="7">
    <location>
        <begin position="65"/>
        <end position="170"/>
    </location>
</feature>
<dbReference type="PANTHER" id="PTHR46303">
    <property type="entry name" value="VWFC DOMAIN-CONTAINING PROTEIN"/>
    <property type="match status" value="1"/>
</dbReference>
<keyword evidence="5" id="KW-0677">Repeat</keyword>
<organism evidence="8 9">
    <name type="scientific">Synaphobranchus kaupii</name>
    <name type="common">Kaup's arrowtooth eel</name>
    <dbReference type="NCBI Taxonomy" id="118154"/>
    <lineage>
        <taxon>Eukaryota</taxon>
        <taxon>Metazoa</taxon>
        <taxon>Chordata</taxon>
        <taxon>Craniata</taxon>
        <taxon>Vertebrata</taxon>
        <taxon>Euteleostomi</taxon>
        <taxon>Actinopterygii</taxon>
        <taxon>Neopterygii</taxon>
        <taxon>Teleostei</taxon>
        <taxon>Anguilliformes</taxon>
        <taxon>Synaphobranchidae</taxon>
        <taxon>Synaphobranchus</taxon>
    </lineage>
</organism>
<evidence type="ECO:0000256" key="5">
    <source>
        <dbReference type="ARBA" id="ARBA00022737"/>
    </source>
</evidence>
<gene>
    <name evidence="8" type="ORF">SKAU_G00327420</name>
</gene>
<comment type="caution">
    <text evidence="8">The sequence shown here is derived from an EMBL/GenBank/DDBJ whole genome shotgun (WGS) entry which is preliminary data.</text>
</comment>
<accession>A0A9Q1EQ16</accession>
<protein>
    <recommendedName>
        <fullName evidence="7">Chordin-like protein 1/2 C-terminal domain-containing protein</fullName>
    </recommendedName>
</protein>
<keyword evidence="2" id="KW-0217">Developmental protein</keyword>
<dbReference type="GO" id="GO:0030514">
    <property type="term" value="P:negative regulation of BMP signaling pathway"/>
    <property type="evidence" value="ECO:0007669"/>
    <property type="project" value="TreeGrafter"/>
</dbReference>
<keyword evidence="6" id="KW-0325">Glycoprotein</keyword>
<dbReference type="GO" id="GO:0030154">
    <property type="term" value="P:cell differentiation"/>
    <property type="evidence" value="ECO:0007669"/>
    <property type="project" value="TreeGrafter"/>
</dbReference>
<dbReference type="OrthoDB" id="8173378at2759"/>
<evidence type="ECO:0000256" key="3">
    <source>
        <dbReference type="ARBA" id="ARBA00022525"/>
    </source>
</evidence>